<organism evidence="2">
    <name type="scientific">Vibrio chaetopteri</name>
    <dbReference type="NCBI Taxonomy" id="3016528"/>
    <lineage>
        <taxon>Bacteria</taxon>
        <taxon>Pseudomonadati</taxon>
        <taxon>Pseudomonadota</taxon>
        <taxon>Gammaproteobacteria</taxon>
        <taxon>Vibrionales</taxon>
        <taxon>Vibrionaceae</taxon>
        <taxon>Vibrio</taxon>
    </lineage>
</organism>
<proteinExistence type="predicted"/>
<dbReference type="AlphaFoldDB" id="A0AAU8BDQ5"/>
<keyword evidence="1" id="KW-0732">Signal</keyword>
<dbReference type="EMBL" id="CP115920">
    <property type="protein sequence ID" value="XCD14569.1"/>
    <property type="molecule type" value="Genomic_DNA"/>
</dbReference>
<accession>A0AAU8BDQ5</accession>
<feature type="chain" id="PRO_5043605337" description="Lipoprotein" evidence="1">
    <location>
        <begin position="20"/>
        <end position="90"/>
    </location>
</feature>
<protein>
    <recommendedName>
        <fullName evidence="3">Lipoprotein</fullName>
    </recommendedName>
</protein>
<evidence type="ECO:0008006" key="3">
    <source>
        <dbReference type="Google" id="ProtNLM"/>
    </source>
</evidence>
<gene>
    <name evidence="2" type="ORF">PG915_08045</name>
</gene>
<reference evidence="2" key="1">
    <citation type="submission" date="2023-01" db="EMBL/GenBank/DDBJ databases">
        <title>Vibrio sp. CB1-14 genome sequencing.</title>
        <authorList>
            <person name="Otstavnykh N."/>
            <person name="Isaeva M."/>
            <person name="Meleshko D."/>
        </authorList>
    </citation>
    <scope>NUCLEOTIDE SEQUENCE</scope>
    <source>
        <strain evidence="2">CB1-14</strain>
    </source>
</reference>
<sequence>MNRQTLGIMLATFVLFGCANDAPLGQSVARLKYEQTYDHNATANNLGVVPTGTGARMQVAYDEYAGQSAYDGKAEKVLGKDLVQQRRSSR</sequence>
<name>A0AAU8BDQ5_9VIBR</name>
<dbReference type="RefSeq" id="WP_353496057.1">
    <property type="nucleotide sequence ID" value="NZ_CP115920.1"/>
</dbReference>
<evidence type="ECO:0000313" key="2">
    <source>
        <dbReference type="EMBL" id="XCD14569.1"/>
    </source>
</evidence>
<dbReference type="KEGG" id="vck:PG915_08045"/>
<dbReference type="PROSITE" id="PS51257">
    <property type="entry name" value="PROKAR_LIPOPROTEIN"/>
    <property type="match status" value="1"/>
</dbReference>
<feature type="signal peptide" evidence="1">
    <location>
        <begin position="1"/>
        <end position="19"/>
    </location>
</feature>
<evidence type="ECO:0000256" key="1">
    <source>
        <dbReference type="SAM" id="SignalP"/>
    </source>
</evidence>